<feature type="transmembrane region" description="Helical" evidence="1">
    <location>
        <begin position="67"/>
        <end position="88"/>
    </location>
</feature>
<accession>A0ABN7MH22</accession>
<reference evidence="2 3" key="1">
    <citation type="submission" date="2021-02" db="EMBL/GenBank/DDBJ databases">
        <authorList>
            <person name="Vanwijnsberghe S."/>
        </authorList>
    </citation>
    <scope>NUCLEOTIDE SEQUENCE [LARGE SCALE GENOMIC DNA]</scope>
    <source>
        <strain evidence="2 3">R-69776</strain>
    </source>
</reference>
<sequence length="109" mass="11451">MMHSISSATARAHSLDMHPAREVFLVAATSRSYTPAVAETAATRFDSRIRLGGLPPLRGFFTSARLALLWSGLGGGAFALAGFLIAGLSTLPCARPPRLTAGSRVLQLD</sequence>
<dbReference type="Proteomes" id="UP000673821">
    <property type="component" value="Unassembled WGS sequence"/>
</dbReference>
<keyword evidence="1" id="KW-0472">Membrane</keyword>
<keyword evidence="3" id="KW-1185">Reference proteome</keyword>
<keyword evidence="1" id="KW-1133">Transmembrane helix</keyword>
<gene>
    <name evidence="2" type="ORF">R69776_05307</name>
</gene>
<evidence type="ECO:0000313" key="2">
    <source>
        <dbReference type="EMBL" id="CAE6803093.1"/>
    </source>
</evidence>
<evidence type="ECO:0000256" key="1">
    <source>
        <dbReference type="SAM" id="Phobius"/>
    </source>
</evidence>
<name>A0ABN7MH22_9BURK</name>
<protein>
    <submittedName>
        <fullName evidence="2">Uncharacterized protein</fullName>
    </submittedName>
</protein>
<keyword evidence="1" id="KW-0812">Transmembrane</keyword>
<organism evidence="2 3">
    <name type="scientific">Paraburkholderia nemoris</name>
    <dbReference type="NCBI Taxonomy" id="2793076"/>
    <lineage>
        <taxon>Bacteria</taxon>
        <taxon>Pseudomonadati</taxon>
        <taxon>Pseudomonadota</taxon>
        <taxon>Betaproteobacteria</taxon>
        <taxon>Burkholderiales</taxon>
        <taxon>Burkholderiaceae</taxon>
        <taxon>Paraburkholderia</taxon>
    </lineage>
</organism>
<evidence type="ECO:0000313" key="3">
    <source>
        <dbReference type="Proteomes" id="UP000673821"/>
    </source>
</evidence>
<proteinExistence type="predicted"/>
<dbReference type="EMBL" id="CAJNBH010000017">
    <property type="protein sequence ID" value="CAE6803093.1"/>
    <property type="molecule type" value="Genomic_DNA"/>
</dbReference>
<comment type="caution">
    <text evidence="2">The sequence shown here is derived from an EMBL/GenBank/DDBJ whole genome shotgun (WGS) entry which is preliminary data.</text>
</comment>